<dbReference type="InterPro" id="IPR004360">
    <property type="entry name" value="Glyas_Fos-R_dOase_dom"/>
</dbReference>
<feature type="compositionally biased region" description="Basic and acidic residues" evidence="1">
    <location>
        <begin position="121"/>
        <end position="132"/>
    </location>
</feature>
<feature type="compositionally biased region" description="Basic and acidic residues" evidence="1">
    <location>
        <begin position="94"/>
        <end position="104"/>
    </location>
</feature>
<dbReference type="SUPFAM" id="SSF54593">
    <property type="entry name" value="Glyoxalase/Bleomycin resistance protein/Dihydroxybiphenyl dioxygenase"/>
    <property type="match status" value="1"/>
</dbReference>
<protein>
    <submittedName>
        <fullName evidence="3">VOC family protein</fullName>
    </submittedName>
</protein>
<evidence type="ECO:0000313" key="3">
    <source>
        <dbReference type="EMBL" id="MFC4564693.1"/>
    </source>
</evidence>
<dbReference type="InterPro" id="IPR029068">
    <property type="entry name" value="Glyas_Bleomycin-R_OHBP_Dase"/>
</dbReference>
<dbReference type="EMBL" id="JBHSFQ010000027">
    <property type="protein sequence ID" value="MFC4564693.1"/>
    <property type="molecule type" value="Genomic_DNA"/>
</dbReference>
<dbReference type="Gene3D" id="3.10.180.10">
    <property type="entry name" value="2,3-Dihydroxybiphenyl 1,2-Dioxygenase, domain 1"/>
    <property type="match status" value="1"/>
</dbReference>
<evidence type="ECO:0000313" key="4">
    <source>
        <dbReference type="Proteomes" id="UP001595923"/>
    </source>
</evidence>
<feature type="region of interest" description="Disordered" evidence="1">
    <location>
        <begin position="94"/>
        <end position="132"/>
    </location>
</feature>
<dbReference type="Pfam" id="PF00903">
    <property type="entry name" value="Glyoxalase"/>
    <property type="match status" value="1"/>
</dbReference>
<proteinExistence type="predicted"/>
<reference evidence="4" key="1">
    <citation type="journal article" date="2019" name="Int. J. Syst. Evol. Microbiol.">
        <title>The Global Catalogue of Microorganisms (GCM) 10K type strain sequencing project: providing services to taxonomists for standard genome sequencing and annotation.</title>
        <authorList>
            <consortium name="The Broad Institute Genomics Platform"/>
            <consortium name="The Broad Institute Genome Sequencing Center for Infectious Disease"/>
            <person name="Wu L."/>
            <person name="Ma J."/>
        </authorList>
    </citation>
    <scope>NUCLEOTIDE SEQUENCE [LARGE SCALE GENOMIC DNA]</scope>
    <source>
        <strain evidence="4">XZYJ18</strain>
    </source>
</reference>
<dbReference type="Proteomes" id="UP001595923">
    <property type="component" value="Unassembled WGS sequence"/>
</dbReference>
<feature type="domain" description="VOC" evidence="2">
    <location>
        <begin position="11"/>
        <end position="120"/>
    </location>
</feature>
<comment type="caution">
    <text evidence="3">The sequence shown here is derived from an EMBL/GenBank/DDBJ whole genome shotgun (WGS) entry which is preliminary data.</text>
</comment>
<keyword evidence="4" id="KW-1185">Reference proteome</keyword>
<evidence type="ECO:0000259" key="2">
    <source>
        <dbReference type="PROSITE" id="PS51819"/>
    </source>
</evidence>
<organism evidence="3 4">
    <name type="scientific">Nocardiopsis mangrovi</name>
    <dbReference type="NCBI Taxonomy" id="1179818"/>
    <lineage>
        <taxon>Bacteria</taxon>
        <taxon>Bacillati</taxon>
        <taxon>Actinomycetota</taxon>
        <taxon>Actinomycetes</taxon>
        <taxon>Streptosporangiales</taxon>
        <taxon>Nocardiopsidaceae</taxon>
        <taxon>Nocardiopsis</taxon>
    </lineage>
</organism>
<dbReference type="RefSeq" id="WP_378578044.1">
    <property type="nucleotide sequence ID" value="NZ_JBHSFQ010000027.1"/>
</dbReference>
<sequence>MADGPPGITGTIRAILYPGPDIAACLPFYRDGLGLPVRFTDGDRFAALDGGAVTLALASGDEDVTGGVPAIAVEVADVGAAVADLAARGARVIRPPERGPHETRAAVLDPAGNPVVLTARRPADRDRPGGAR</sequence>
<accession>A0ABV9E1T7</accession>
<gene>
    <name evidence="3" type="ORF">ACFO4E_22775</name>
</gene>
<dbReference type="InterPro" id="IPR037523">
    <property type="entry name" value="VOC_core"/>
</dbReference>
<name>A0ABV9E1T7_9ACTN</name>
<evidence type="ECO:0000256" key="1">
    <source>
        <dbReference type="SAM" id="MobiDB-lite"/>
    </source>
</evidence>
<dbReference type="PROSITE" id="PS51819">
    <property type="entry name" value="VOC"/>
    <property type="match status" value="1"/>
</dbReference>